<gene>
    <name evidence="4" type="ORF">NVS89_06695</name>
</gene>
<sequence>MARRLPVLLLVAATAPLGPAIAAAESFVPPPGTHWVTLASTGDIDVAIGIARAYGGKARVVKAKNGWYAVTLEPRAGTLEAIRRQIDWPPLPADALLSKGSGYMQTVWRASEVEQARATVTKDTPGTARMDGLSVTLTRERAPEGWTAHLVGRDAGGVAFDLRHAFPEAVDYESSLTLVELDRTNATPEIVFDAFSGGAHCCTTSIALTRSRAGDWRFVDLGTRDGGGLDFEDVDGDGAAEIVRGDERFLYTFDSYAGSMQPILIDRLDGTELDEVTMRPAFRHRLVQDARWMEFYAKLEPDQWHANGFLAAWVAARTRIGEGNEAWERMLPLYDRNSDFGLDTCAVSVALKDCPAASRRKLPFPEGLRRFMKETGYGDAPGGESPTAATQPPATQPPASTTLKQARAAFLAMPLKKQQDIQVLLAVTGYWPAVAGDSFGPKLMAAIRSFQRDLGRVPSGIVGDGDYEALRQAASPLLRMWSLERVTHPGTRAALWVPSGLAPLVARTDGGLSFSSAQDDVSVSFSYLPRVSAIFGYQVLTGALKEHVIDYSVVKPDFFVISSHLGQMSQYTRFEETPGGVVGFTLIWPSDSPVHGERLSTVMSDLFRAENELGQRRSPPEPLAEVALAPDRRAEPTIAHAAPVDPDATEETTGSGFFVTADELLTNAHVVRGCTSVTVAVGGEGAPGTVLGRDETNDLALVRTSARSRAVAKLRSGVRLGEDVAVFGYPLSGLLASSGNFTKGTVTATAGMGDDTRRLQISAPVQPGNSGGPLLDEAGNVVGVVVSKINAVAVAAVTDDIPQNINFAIKTAIAVSFLEAKGVGYTAGAPGEALKSADLAEKAQSFSAAISCIR</sequence>
<dbReference type="Pfam" id="PF01471">
    <property type="entry name" value="PG_binding_1"/>
    <property type="match status" value="1"/>
</dbReference>
<evidence type="ECO:0000313" key="5">
    <source>
        <dbReference type="Proteomes" id="UP001151088"/>
    </source>
</evidence>
<evidence type="ECO:0000256" key="1">
    <source>
        <dbReference type="SAM" id="MobiDB-lite"/>
    </source>
</evidence>
<dbReference type="SUPFAM" id="SSF47090">
    <property type="entry name" value="PGBD-like"/>
    <property type="match status" value="1"/>
</dbReference>
<dbReference type="SUPFAM" id="SSF50494">
    <property type="entry name" value="Trypsin-like serine proteases"/>
    <property type="match status" value="1"/>
</dbReference>
<evidence type="ECO:0000259" key="3">
    <source>
        <dbReference type="Pfam" id="PF01471"/>
    </source>
</evidence>
<name>A0A9X2T3A5_9HYPH</name>
<dbReference type="Gene3D" id="1.10.101.10">
    <property type="entry name" value="PGBD-like superfamily/PGBD"/>
    <property type="match status" value="1"/>
</dbReference>
<dbReference type="InterPro" id="IPR036365">
    <property type="entry name" value="PGBD-like_sf"/>
</dbReference>
<keyword evidence="4" id="KW-0378">Hydrolase</keyword>
<accession>A0A9X2T3A5</accession>
<dbReference type="InterPro" id="IPR036366">
    <property type="entry name" value="PGBDSf"/>
</dbReference>
<feature type="region of interest" description="Disordered" evidence="1">
    <location>
        <begin position="373"/>
        <end position="399"/>
    </location>
</feature>
<dbReference type="PANTHER" id="PTHR43019">
    <property type="entry name" value="SERINE ENDOPROTEASE DEGS"/>
    <property type="match status" value="1"/>
</dbReference>
<dbReference type="InterPro" id="IPR009003">
    <property type="entry name" value="Peptidase_S1_PA"/>
</dbReference>
<evidence type="ECO:0000313" key="4">
    <source>
        <dbReference type="EMBL" id="MCS0494781.1"/>
    </source>
</evidence>
<dbReference type="EMBL" id="JANTHZ010000002">
    <property type="protein sequence ID" value="MCS0494781.1"/>
    <property type="molecule type" value="Genomic_DNA"/>
</dbReference>
<dbReference type="Gene3D" id="2.40.10.10">
    <property type="entry name" value="Trypsin-like serine proteases"/>
    <property type="match status" value="2"/>
</dbReference>
<dbReference type="Pfam" id="PF13365">
    <property type="entry name" value="Trypsin_2"/>
    <property type="match status" value="1"/>
</dbReference>
<organism evidence="4 5">
    <name type="scientific">Ancylobacter mangrovi</name>
    <dbReference type="NCBI Taxonomy" id="2972472"/>
    <lineage>
        <taxon>Bacteria</taxon>
        <taxon>Pseudomonadati</taxon>
        <taxon>Pseudomonadota</taxon>
        <taxon>Alphaproteobacteria</taxon>
        <taxon>Hyphomicrobiales</taxon>
        <taxon>Xanthobacteraceae</taxon>
        <taxon>Ancylobacter</taxon>
    </lineage>
</organism>
<dbReference type="PRINTS" id="PR00834">
    <property type="entry name" value="PROTEASES2C"/>
</dbReference>
<dbReference type="PANTHER" id="PTHR43019:SF23">
    <property type="entry name" value="PROTEASE DO-LIKE 5, CHLOROPLASTIC"/>
    <property type="match status" value="1"/>
</dbReference>
<dbReference type="RefSeq" id="WP_258731819.1">
    <property type="nucleotide sequence ID" value="NZ_JANTHZ010000002.1"/>
</dbReference>
<feature type="chain" id="PRO_5040719097" evidence="2">
    <location>
        <begin position="23"/>
        <end position="854"/>
    </location>
</feature>
<dbReference type="InterPro" id="IPR001940">
    <property type="entry name" value="Peptidase_S1C"/>
</dbReference>
<comment type="caution">
    <text evidence="4">The sequence shown here is derived from an EMBL/GenBank/DDBJ whole genome shotgun (WGS) entry which is preliminary data.</text>
</comment>
<feature type="domain" description="Peptidoglycan binding-like" evidence="3">
    <location>
        <begin position="420"/>
        <end position="464"/>
    </location>
</feature>
<proteinExistence type="predicted"/>
<feature type="signal peptide" evidence="2">
    <location>
        <begin position="1"/>
        <end position="22"/>
    </location>
</feature>
<feature type="compositionally biased region" description="Low complexity" evidence="1">
    <location>
        <begin position="385"/>
        <end position="399"/>
    </location>
</feature>
<keyword evidence="5" id="KW-1185">Reference proteome</keyword>
<reference evidence="4" key="1">
    <citation type="submission" date="2022-08" db="EMBL/GenBank/DDBJ databases">
        <authorList>
            <person name="Li F."/>
        </authorList>
    </citation>
    <scope>NUCLEOTIDE SEQUENCE</scope>
    <source>
        <strain evidence="4">MQZ15Z-1</strain>
    </source>
</reference>
<dbReference type="AlphaFoldDB" id="A0A9X2T3A5"/>
<keyword evidence="4" id="KW-0645">Protease</keyword>
<dbReference type="InterPro" id="IPR002477">
    <property type="entry name" value="Peptidoglycan-bd-like"/>
</dbReference>
<evidence type="ECO:0000256" key="2">
    <source>
        <dbReference type="SAM" id="SignalP"/>
    </source>
</evidence>
<protein>
    <submittedName>
        <fullName evidence="4">Serine protease</fullName>
    </submittedName>
</protein>
<dbReference type="Proteomes" id="UP001151088">
    <property type="component" value="Unassembled WGS sequence"/>
</dbReference>
<dbReference type="InterPro" id="IPR043504">
    <property type="entry name" value="Peptidase_S1_PA_chymotrypsin"/>
</dbReference>
<dbReference type="GO" id="GO:0006508">
    <property type="term" value="P:proteolysis"/>
    <property type="evidence" value="ECO:0007669"/>
    <property type="project" value="UniProtKB-KW"/>
</dbReference>
<keyword evidence="2" id="KW-0732">Signal</keyword>
<dbReference type="GO" id="GO:0004252">
    <property type="term" value="F:serine-type endopeptidase activity"/>
    <property type="evidence" value="ECO:0007669"/>
    <property type="project" value="InterPro"/>
</dbReference>